<gene>
    <name evidence="2" type="ORF">HF203_11070</name>
</gene>
<dbReference type="Gene3D" id="3.40.50.1820">
    <property type="entry name" value="alpha/beta hydrolase"/>
    <property type="match status" value="1"/>
</dbReference>
<evidence type="ECO:0000259" key="1">
    <source>
        <dbReference type="Pfam" id="PF12697"/>
    </source>
</evidence>
<reference evidence="2 3" key="1">
    <citation type="submission" date="2020-04" db="EMBL/GenBank/DDBJ databases">
        <title>Draft Whole-Genome sequence of Marichromatium bheemlicum DSM 18632, type strain.</title>
        <authorList>
            <person name="Kyndt J.A."/>
            <person name="Meyer T.E."/>
        </authorList>
    </citation>
    <scope>NUCLEOTIDE SEQUENCE [LARGE SCALE GENOMIC DNA]</scope>
    <source>
        <strain evidence="2 3">DSM 18632</strain>
    </source>
</reference>
<feature type="domain" description="AB hydrolase-1" evidence="1">
    <location>
        <begin position="65"/>
        <end position="228"/>
    </location>
</feature>
<organism evidence="2 3">
    <name type="scientific">Marichromatium bheemlicum</name>
    <dbReference type="NCBI Taxonomy" id="365339"/>
    <lineage>
        <taxon>Bacteria</taxon>
        <taxon>Pseudomonadati</taxon>
        <taxon>Pseudomonadota</taxon>
        <taxon>Gammaproteobacteria</taxon>
        <taxon>Chromatiales</taxon>
        <taxon>Chromatiaceae</taxon>
        <taxon>Marichromatium</taxon>
    </lineage>
</organism>
<dbReference type="InterPro" id="IPR000073">
    <property type="entry name" value="AB_hydrolase_1"/>
</dbReference>
<protein>
    <submittedName>
        <fullName evidence="2">Alpha/beta hydrolase</fullName>
    </submittedName>
</protein>
<dbReference type="SUPFAM" id="SSF53474">
    <property type="entry name" value="alpha/beta-Hydrolases"/>
    <property type="match status" value="1"/>
</dbReference>
<evidence type="ECO:0000313" key="3">
    <source>
        <dbReference type="Proteomes" id="UP000740754"/>
    </source>
</evidence>
<dbReference type="GO" id="GO:0016787">
    <property type="term" value="F:hydrolase activity"/>
    <property type="evidence" value="ECO:0007669"/>
    <property type="project" value="UniProtKB-KW"/>
</dbReference>
<keyword evidence="3" id="KW-1185">Reference proteome</keyword>
<dbReference type="InterPro" id="IPR029058">
    <property type="entry name" value="AB_hydrolase_fold"/>
</dbReference>
<dbReference type="EMBL" id="JAAXKX010000015">
    <property type="protein sequence ID" value="NKN33764.1"/>
    <property type="molecule type" value="Genomic_DNA"/>
</dbReference>
<keyword evidence="2" id="KW-0378">Hydrolase</keyword>
<dbReference type="Pfam" id="PF12697">
    <property type="entry name" value="Abhydrolase_6"/>
    <property type="match status" value="1"/>
</dbReference>
<name>A0ABX1I9P3_9GAMM</name>
<sequence>MIPTPSVSALLADWLTAPWRLALESRAGAEFVATLISRQLCPHPRGDAHPVLIFPRLFGGAAGTAPLRHALDELGYTCIDWGQGINRGPRPGVFAACAARLDRLHRHHRRRVSLIGWSLGGLYARELAKAHPEQVRQVITLATPIAGYPDPAQLWRLHQALSGEPIGLDPSLGPLATPPPVPTTALISRSDGIVAWHTSHQPPAPNFDPIEIPSSHLGMIYHPLALDVIADRLAQPEDDWRPFARTGARALLYPAPSPRTVSDILRR</sequence>
<dbReference type="Proteomes" id="UP000740754">
    <property type="component" value="Unassembled WGS sequence"/>
</dbReference>
<comment type="caution">
    <text evidence="2">The sequence shown here is derived from an EMBL/GenBank/DDBJ whole genome shotgun (WGS) entry which is preliminary data.</text>
</comment>
<evidence type="ECO:0000313" key="2">
    <source>
        <dbReference type="EMBL" id="NKN33764.1"/>
    </source>
</evidence>
<accession>A0ABX1I9P3</accession>
<proteinExistence type="predicted"/>